<dbReference type="Proteomes" id="UP000569092">
    <property type="component" value="Unassembled WGS sequence"/>
</dbReference>
<organism evidence="1 2">
    <name type="scientific">Tunturiibacter lichenicola</name>
    <dbReference type="NCBI Taxonomy" id="2051959"/>
    <lineage>
        <taxon>Bacteria</taxon>
        <taxon>Pseudomonadati</taxon>
        <taxon>Acidobacteriota</taxon>
        <taxon>Terriglobia</taxon>
        <taxon>Terriglobales</taxon>
        <taxon>Acidobacteriaceae</taxon>
        <taxon>Tunturiibacter</taxon>
    </lineage>
</organism>
<dbReference type="EMBL" id="JACHDZ010000004">
    <property type="protein sequence ID" value="MBB5344630.1"/>
    <property type="molecule type" value="Genomic_DNA"/>
</dbReference>
<comment type="caution">
    <text evidence="1">The sequence shown here is derived from an EMBL/GenBank/DDBJ whole genome shotgun (WGS) entry which is preliminary data.</text>
</comment>
<sequence>MPPFSEVTRIEAAIKNKSSKELEWSLWYCRMRQAVPSARPADLKYWRGIEALVKETIAGPVAAKVYPVKKKKAGRGLGLGPVDGGEDS</sequence>
<gene>
    <name evidence="1" type="ORF">HDF10_002616</name>
</gene>
<dbReference type="AlphaFoldDB" id="A0A7W8N637"/>
<evidence type="ECO:0000313" key="2">
    <source>
        <dbReference type="Proteomes" id="UP000569092"/>
    </source>
</evidence>
<accession>A0A7W8N637</accession>
<proteinExistence type="predicted"/>
<reference evidence="1 2" key="1">
    <citation type="submission" date="2020-08" db="EMBL/GenBank/DDBJ databases">
        <title>Genomic Encyclopedia of Type Strains, Phase IV (KMG-V): Genome sequencing to study the core and pangenomes of soil and plant-associated prokaryotes.</title>
        <authorList>
            <person name="Whitman W."/>
        </authorList>
    </citation>
    <scope>NUCLEOTIDE SEQUENCE [LARGE SCALE GENOMIC DNA]</scope>
    <source>
        <strain evidence="1 2">M8US30</strain>
    </source>
</reference>
<name>A0A7W8N637_9BACT</name>
<protein>
    <submittedName>
        <fullName evidence="1">Uncharacterized protein</fullName>
    </submittedName>
</protein>
<evidence type="ECO:0000313" key="1">
    <source>
        <dbReference type="EMBL" id="MBB5344630.1"/>
    </source>
</evidence>